<dbReference type="AlphaFoldDB" id="A0A166B3G9"/>
<organism evidence="3 4">
    <name type="scientific">Exidia glandulosa HHB12029</name>
    <dbReference type="NCBI Taxonomy" id="1314781"/>
    <lineage>
        <taxon>Eukaryota</taxon>
        <taxon>Fungi</taxon>
        <taxon>Dikarya</taxon>
        <taxon>Basidiomycota</taxon>
        <taxon>Agaricomycotina</taxon>
        <taxon>Agaricomycetes</taxon>
        <taxon>Auriculariales</taxon>
        <taxon>Exidiaceae</taxon>
        <taxon>Exidia</taxon>
    </lineage>
</organism>
<dbReference type="Proteomes" id="UP000077266">
    <property type="component" value="Unassembled WGS sequence"/>
</dbReference>
<evidence type="ECO:0000256" key="2">
    <source>
        <dbReference type="SAM" id="Phobius"/>
    </source>
</evidence>
<reference evidence="3 4" key="1">
    <citation type="journal article" date="2016" name="Mol. Biol. Evol.">
        <title>Comparative Genomics of Early-Diverging Mushroom-Forming Fungi Provides Insights into the Origins of Lignocellulose Decay Capabilities.</title>
        <authorList>
            <person name="Nagy L.G."/>
            <person name="Riley R."/>
            <person name="Tritt A."/>
            <person name="Adam C."/>
            <person name="Daum C."/>
            <person name="Floudas D."/>
            <person name="Sun H."/>
            <person name="Yadav J.S."/>
            <person name="Pangilinan J."/>
            <person name="Larsson K.H."/>
            <person name="Matsuura K."/>
            <person name="Barry K."/>
            <person name="Labutti K."/>
            <person name="Kuo R."/>
            <person name="Ohm R.A."/>
            <person name="Bhattacharya S.S."/>
            <person name="Shirouzu T."/>
            <person name="Yoshinaga Y."/>
            <person name="Martin F.M."/>
            <person name="Grigoriev I.V."/>
            <person name="Hibbett D.S."/>
        </authorList>
    </citation>
    <scope>NUCLEOTIDE SEQUENCE [LARGE SCALE GENOMIC DNA]</scope>
    <source>
        <strain evidence="3 4">HHB12029</strain>
    </source>
</reference>
<accession>A0A166B3G9</accession>
<dbReference type="EMBL" id="KV425928">
    <property type="protein sequence ID" value="KZV97579.1"/>
    <property type="molecule type" value="Genomic_DNA"/>
</dbReference>
<evidence type="ECO:0000313" key="3">
    <source>
        <dbReference type="EMBL" id="KZV97579.1"/>
    </source>
</evidence>
<dbReference type="InParanoid" id="A0A166B3G9"/>
<name>A0A166B3G9_EXIGL</name>
<protein>
    <submittedName>
        <fullName evidence="3">Uncharacterized protein</fullName>
    </submittedName>
</protein>
<keyword evidence="1" id="KW-0175">Coiled coil</keyword>
<feature type="transmembrane region" description="Helical" evidence="2">
    <location>
        <begin position="159"/>
        <end position="182"/>
    </location>
</feature>
<evidence type="ECO:0000313" key="4">
    <source>
        <dbReference type="Proteomes" id="UP000077266"/>
    </source>
</evidence>
<evidence type="ECO:0000256" key="1">
    <source>
        <dbReference type="SAM" id="Coils"/>
    </source>
</evidence>
<sequence>MAAIGHRHLSLHASDALEECALANVTWGMDLDGGEVVLNVSQVAATGDFRVALVETLVFTGHGDGIIWQLNVEGTYEYELELWWVATGDPSIRMGSAATTGITVDFAGAGSNGCGIRRPVADSEPIPTVTVAATSFPTSTEFSSAFPRPPRAGSSSHTVTFVAVGVSCFSALLLTGVAVVWFQRRKRRTRTDLSPLSAPAEEVASPAHAKQSLVQAAFGKETHVSDPAELVEPASQRDVDEIERLRAAVALLEEEAREWRVGELETLPSYESRSVTSGS</sequence>
<gene>
    <name evidence="3" type="ORF">EXIGLDRAFT_764239</name>
</gene>
<keyword evidence="2" id="KW-1133">Transmembrane helix</keyword>
<feature type="coiled-coil region" evidence="1">
    <location>
        <begin position="235"/>
        <end position="262"/>
    </location>
</feature>
<proteinExistence type="predicted"/>
<keyword evidence="2" id="KW-0472">Membrane</keyword>
<keyword evidence="2" id="KW-0812">Transmembrane</keyword>
<keyword evidence="4" id="KW-1185">Reference proteome</keyword>